<evidence type="ECO:0000313" key="1">
    <source>
        <dbReference type="EMBL" id="PIZ71605.1"/>
    </source>
</evidence>
<protein>
    <recommendedName>
        <fullName evidence="3">PPM-type phosphatase domain-containing protein</fullName>
    </recommendedName>
</protein>
<accession>A0A2M7UK44</accession>
<dbReference type="EMBL" id="PFOI01000009">
    <property type="protein sequence ID" value="PIZ71605.1"/>
    <property type="molecule type" value="Genomic_DNA"/>
</dbReference>
<organism evidence="1 2">
    <name type="scientific">Candidatus Portnoybacteria bacterium CG_4_10_14_0_2_um_filter_39_11</name>
    <dbReference type="NCBI Taxonomy" id="1974797"/>
    <lineage>
        <taxon>Bacteria</taxon>
        <taxon>Candidatus Portnoyibacteriota</taxon>
    </lineage>
</organism>
<dbReference type="AlphaFoldDB" id="A0A2M7UK44"/>
<comment type="caution">
    <text evidence="1">The sequence shown here is derived from an EMBL/GenBank/DDBJ whole genome shotgun (WGS) entry which is preliminary data.</text>
</comment>
<reference evidence="2" key="1">
    <citation type="submission" date="2017-09" db="EMBL/GenBank/DDBJ databases">
        <title>Depth-based differentiation of microbial function through sediment-hosted aquifers and enrichment of novel symbionts in the deep terrestrial subsurface.</title>
        <authorList>
            <person name="Probst A.J."/>
            <person name="Ladd B."/>
            <person name="Jarett J.K."/>
            <person name="Geller-Mcgrath D.E."/>
            <person name="Sieber C.M.K."/>
            <person name="Emerson J.B."/>
            <person name="Anantharaman K."/>
            <person name="Thomas B.C."/>
            <person name="Malmstrom R."/>
            <person name="Stieglmeier M."/>
            <person name="Klingl A."/>
            <person name="Woyke T."/>
            <person name="Ryan C.M."/>
            <person name="Banfield J.F."/>
        </authorList>
    </citation>
    <scope>NUCLEOTIDE SEQUENCE [LARGE SCALE GENOMIC DNA]</scope>
</reference>
<gene>
    <name evidence="1" type="ORF">COY09_00410</name>
</gene>
<sequence length="296" mass="33114">MSSLIPKLQEIVMSGSSRCFCETFVYEPTNIDEEDLGGLYLVGQFDGDEANSGSLLNLLASVIKREFYAIYKKKTLAAFESALKKANLTLADFIENNNVDWTGKIHLVCAAINKKMLYLTQIGSAQACLWRNQELVNVCNNLAALQKNPYPLKAFGSLVSGGIMPQDRFLLTTPELMRVFSKNSLKKMIGLSNLAETSQNIQQEIQKNKPQTSIAALFIEMQLSKKCQSDSVEWGKLTPSSCHPIDFSEIVQETQIRSKATIVPEITTVSAVQSFLHRPKVLGQHYFQKLRRIIGR</sequence>
<dbReference type="Proteomes" id="UP000231071">
    <property type="component" value="Unassembled WGS sequence"/>
</dbReference>
<proteinExistence type="predicted"/>
<name>A0A2M7UK44_9BACT</name>
<evidence type="ECO:0008006" key="3">
    <source>
        <dbReference type="Google" id="ProtNLM"/>
    </source>
</evidence>
<evidence type="ECO:0000313" key="2">
    <source>
        <dbReference type="Proteomes" id="UP000231071"/>
    </source>
</evidence>